<accession>A0A5C6W8L7</accession>
<dbReference type="EMBL" id="VOQF01000001">
    <property type="protein sequence ID" value="TXC92790.1"/>
    <property type="molecule type" value="Genomic_DNA"/>
</dbReference>
<dbReference type="Pfam" id="PF14398">
    <property type="entry name" value="ATPgrasp_YheCD"/>
    <property type="match status" value="1"/>
</dbReference>
<proteinExistence type="predicted"/>
<gene>
    <name evidence="1" type="ORF">FS935_00900</name>
</gene>
<keyword evidence="2" id="KW-1185">Reference proteome</keyword>
<organism evidence="1 2">
    <name type="scientific">Metabacillus litoralis</name>
    <dbReference type="NCBI Taxonomy" id="152268"/>
    <lineage>
        <taxon>Bacteria</taxon>
        <taxon>Bacillati</taxon>
        <taxon>Bacillota</taxon>
        <taxon>Bacilli</taxon>
        <taxon>Bacillales</taxon>
        <taxon>Bacillaceae</taxon>
        <taxon>Metabacillus</taxon>
    </lineage>
</organism>
<sequence>MTKPYVGILLDGINYGGIKNQKLTYEQLSLYEEAAKHYGLIPCYFRLKDISEDCDYVHAYVMETGGKYEKRTLPVPTVIHNRALHFTQTAEEKIHLLNDKGISIFNNWNRFGKLKIHQILQVNEDIQPHLPETVRASEVNLHMMLKKYKDLIIKPNNNSLGSGVIKLAKVDVENWEMFFYKKQENTLHKEVFTTKDFPVILKRKINSKINLIQERIPLATYKGSPFDLRVSVQKNEKDKWQVTGIVGKVAQLGGHVTNVAKGGTCKTLEELVNELSLDYKTVYKNIEFFSEKVASNLAAKLPKLADLGLDIGMTNEGFPMFIEANCRDLRITFKNAGMNDVWKSTYFTPIGYAKYLYEHEIKEYD</sequence>
<dbReference type="OrthoDB" id="7869153at2"/>
<dbReference type="Proteomes" id="UP000321363">
    <property type="component" value="Unassembled WGS sequence"/>
</dbReference>
<dbReference type="InterPro" id="IPR026838">
    <property type="entry name" value="YheC/D"/>
</dbReference>
<comment type="caution">
    <text evidence="1">The sequence shown here is derived from an EMBL/GenBank/DDBJ whole genome shotgun (WGS) entry which is preliminary data.</text>
</comment>
<dbReference type="AlphaFoldDB" id="A0A5C6W8L7"/>
<dbReference type="RefSeq" id="WP_146945652.1">
    <property type="nucleotide sequence ID" value="NZ_VOQF01000001.1"/>
</dbReference>
<evidence type="ECO:0000313" key="2">
    <source>
        <dbReference type="Proteomes" id="UP000321363"/>
    </source>
</evidence>
<evidence type="ECO:0000313" key="1">
    <source>
        <dbReference type="EMBL" id="TXC92790.1"/>
    </source>
</evidence>
<reference evidence="1 2" key="1">
    <citation type="journal article" date="2005" name="Int. J. Syst. Evol. Microbiol.">
        <title>Bacillus litoralis sp. nov., isolated from a tidal flat of the Yellow Sea in Korea.</title>
        <authorList>
            <person name="Yoon J.H."/>
            <person name="Oh T.K."/>
        </authorList>
    </citation>
    <scope>NUCLEOTIDE SEQUENCE [LARGE SCALE GENOMIC DNA]</scope>
    <source>
        <strain evidence="1 2">SW-211</strain>
    </source>
</reference>
<protein>
    <submittedName>
        <fullName evidence="1">YheC/YheD family protein</fullName>
    </submittedName>
</protein>
<name>A0A5C6W8L7_9BACI</name>
<dbReference type="SUPFAM" id="SSF56059">
    <property type="entry name" value="Glutathione synthetase ATP-binding domain-like"/>
    <property type="match status" value="1"/>
</dbReference>